<reference evidence="3 4" key="1">
    <citation type="submission" date="2019-10" db="EMBL/GenBank/DDBJ databases">
        <authorList>
            <person name="Nie G."/>
            <person name="Ming H."/>
            <person name="Yi B."/>
        </authorList>
    </citation>
    <scope>NUCLEOTIDE SEQUENCE [LARGE SCALE GENOMIC DNA]</scope>
    <source>
        <strain evidence="3 4">CFH 90414</strain>
    </source>
</reference>
<dbReference type="EMBL" id="WJIF01000010">
    <property type="protein sequence ID" value="MRG61133.1"/>
    <property type="molecule type" value="Genomic_DNA"/>
</dbReference>
<dbReference type="InterPro" id="IPR012171">
    <property type="entry name" value="Fatty_acid_desaturase"/>
</dbReference>
<dbReference type="GO" id="GO:0016020">
    <property type="term" value="C:membrane"/>
    <property type="evidence" value="ECO:0007669"/>
    <property type="project" value="TreeGrafter"/>
</dbReference>
<dbReference type="Proteomes" id="UP000431080">
    <property type="component" value="Unassembled WGS sequence"/>
</dbReference>
<accession>A0A6I2FGT0</accession>
<dbReference type="GO" id="GO:0016717">
    <property type="term" value="F:oxidoreductase activity, acting on paired donors, with oxidation of a pair of donors resulting in the reduction of molecular oxygen to two molecules of water"/>
    <property type="evidence" value="ECO:0007669"/>
    <property type="project" value="TreeGrafter"/>
</dbReference>
<comment type="caution">
    <text evidence="3">The sequence shown here is derived from an EMBL/GenBank/DDBJ whole genome shotgun (WGS) entry which is preliminary data.</text>
</comment>
<gene>
    <name evidence="3" type="ORF">GE115_14850</name>
</gene>
<feature type="domain" description="Fatty acid desaturase" evidence="2">
    <location>
        <begin position="65"/>
        <end position="324"/>
    </location>
</feature>
<evidence type="ECO:0000256" key="1">
    <source>
        <dbReference type="SAM" id="Phobius"/>
    </source>
</evidence>
<dbReference type="PIRSF" id="PIRSF015921">
    <property type="entry name" value="FA_sphinglp_des"/>
    <property type="match status" value="1"/>
</dbReference>
<dbReference type="Pfam" id="PF00487">
    <property type="entry name" value="FA_desaturase"/>
    <property type="match status" value="1"/>
</dbReference>
<keyword evidence="4" id="KW-1185">Reference proteome</keyword>
<name>A0A6I2FGT0_9MICO</name>
<keyword evidence="1" id="KW-0812">Transmembrane</keyword>
<dbReference type="GO" id="GO:0008610">
    <property type="term" value="P:lipid biosynthetic process"/>
    <property type="evidence" value="ECO:0007669"/>
    <property type="project" value="UniProtKB-ARBA"/>
</dbReference>
<dbReference type="PANTHER" id="PTHR19353:SF19">
    <property type="entry name" value="DELTA(5) FATTY ACID DESATURASE C-RELATED"/>
    <property type="match status" value="1"/>
</dbReference>
<protein>
    <submittedName>
        <fullName evidence="3">Acyl-CoA desaturase</fullName>
    </submittedName>
</protein>
<dbReference type="PANTHER" id="PTHR19353">
    <property type="entry name" value="FATTY ACID DESATURASE 2"/>
    <property type="match status" value="1"/>
</dbReference>
<feature type="transmembrane region" description="Helical" evidence="1">
    <location>
        <begin position="100"/>
        <end position="120"/>
    </location>
</feature>
<keyword evidence="1" id="KW-0472">Membrane</keyword>
<feature type="transmembrane region" description="Helical" evidence="1">
    <location>
        <begin position="226"/>
        <end position="246"/>
    </location>
</feature>
<evidence type="ECO:0000313" key="4">
    <source>
        <dbReference type="Proteomes" id="UP000431080"/>
    </source>
</evidence>
<keyword evidence="1" id="KW-1133">Transmembrane helix</keyword>
<evidence type="ECO:0000313" key="3">
    <source>
        <dbReference type="EMBL" id="MRG61133.1"/>
    </source>
</evidence>
<evidence type="ECO:0000259" key="2">
    <source>
        <dbReference type="Pfam" id="PF00487"/>
    </source>
</evidence>
<feature type="transmembrane region" description="Helical" evidence="1">
    <location>
        <begin position="199"/>
        <end position="220"/>
    </location>
</feature>
<organism evidence="3 4">
    <name type="scientific">Agromyces agglutinans</name>
    <dbReference type="NCBI Taxonomy" id="2662258"/>
    <lineage>
        <taxon>Bacteria</taxon>
        <taxon>Bacillati</taxon>
        <taxon>Actinomycetota</taxon>
        <taxon>Actinomycetes</taxon>
        <taxon>Micrococcales</taxon>
        <taxon>Microbacteriaceae</taxon>
        <taxon>Agromyces</taxon>
    </lineage>
</organism>
<dbReference type="InterPro" id="IPR005804">
    <property type="entry name" value="FA_desaturase_dom"/>
</dbReference>
<feature type="transmembrane region" description="Helical" evidence="1">
    <location>
        <begin position="45"/>
        <end position="63"/>
    </location>
</feature>
<dbReference type="AlphaFoldDB" id="A0A6I2FGT0"/>
<proteinExistence type="predicted"/>
<dbReference type="CDD" id="cd03506">
    <property type="entry name" value="Delta6-FADS-like"/>
    <property type="match status" value="1"/>
</dbReference>
<sequence length="360" mass="40274">MISTAGRRGDRDRVDPAQSGFARLSRQIKAEGLLDRFVGFYVRKAVFWALVGGAAVAASVALGDSWWQLAVAAVLGIVLTQFAFMAHEASHRQIFRSGPANDWAGLFLANLVVGISYSWWMNKHTRHHGNPNVIGRDPDIEKDTISFLEEDAAQSRGLVRLITRKQGYLFFPLLLLEGINLHVHGIRHVVAKQGVKRRWLEITLIAVRLVGVVALVFWAFPPLLAVAFLLVQLGVFGVYMGASFAPNHKGMPLIPRGARVDFLERQVLTSRNIRGGRLIDASMGGLNYQIEHHLFPSMARPALARTQQIVREYCRENDIPYTETGLFQSYGIVIDYLNRVGLAARDPFDCPMVSAYRRRD</sequence>
<feature type="transmembrane region" description="Helical" evidence="1">
    <location>
        <begin position="69"/>
        <end position="88"/>
    </location>
</feature>
<feature type="transmembrane region" description="Helical" evidence="1">
    <location>
        <begin position="168"/>
        <end position="187"/>
    </location>
</feature>